<dbReference type="EMBL" id="SMKL01000002">
    <property type="protein sequence ID" value="TDC56699.1"/>
    <property type="molecule type" value="Genomic_DNA"/>
</dbReference>
<organism evidence="1 2">
    <name type="scientific">Jiangella ureilytica</name>
    <dbReference type="NCBI Taxonomy" id="2530374"/>
    <lineage>
        <taxon>Bacteria</taxon>
        <taxon>Bacillati</taxon>
        <taxon>Actinomycetota</taxon>
        <taxon>Actinomycetes</taxon>
        <taxon>Jiangellales</taxon>
        <taxon>Jiangellaceae</taxon>
        <taxon>Jiangella</taxon>
    </lineage>
</organism>
<comment type="caution">
    <text evidence="1">The sequence shown here is derived from an EMBL/GenBank/DDBJ whole genome shotgun (WGS) entry which is preliminary data.</text>
</comment>
<dbReference type="Proteomes" id="UP000295621">
    <property type="component" value="Unassembled WGS sequence"/>
</dbReference>
<dbReference type="Pfam" id="PF09826">
    <property type="entry name" value="Beta_propel"/>
    <property type="match status" value="1"/>
</dbReference>
<sequence length="673" mass="71553">MRRWFAGLVSLGMLAGCSFGSDGSDRPDEEDGPIAVMGLTSFDACEGVLEHLKTEAHDRVGPYGLGNGDPWGYAMGGTFAMEDSAAAALPQAADGAEGGAARQPHSTTNVQEAGVDEPDIAKTDGRVLVTTAGGDLRIIDVTGDAPREVGRLALAEPVPQQPSKPGQPEPFVAPDHSYVDASVFLAGDRAVVLVRQNAWIAYDMAGTTYPAGGAPPMTTTVLLVDLSDPAEPAVESKLVVDGDYVDARMVDDTVRLVVSSHPTLQFPMTEEDWNRPEAELTERNQAIVADSTIEDWLPSYTFTQGDDDPVTGQLLGCEQLSRPDEFAGFTTLGVLTFDPAEGLTADGAVGVLTDGDTVYASEDRLYVATTRWGDPFAVLPDPSGPVRPAPEATTVTTGIHAFDITGNVPAKYLASGQVEGRIIGRYAMSEHEGVLRVATTLDSWTGTTDTSESVLYTLEERDGELVPLGQVGGLGKGEQIYAVRYFGDTGYVVTFRQVDPLYVLDLSDPANPAVTGELKITGYSSYLHDGGDDRLIGVGQEATADGRSVGAQVSLFDVGDPSAPAKLDGHVVPDAWSQTEWDPQAFLFWADTDQVVVPLETMTGPSALVVRLGADTVTEQGQVTRTETPRDGWAQLRRSIVVGDGLYTVWQDGVQVNGLDDLEPRGWVPFGRS</sequence>
<proteinExistence type="predicted"/>
<evidence type="ECO:0000313" key="2">
    <source>
        <dbReference type="Proteomes" id="UP000295621"/>
    </source>
</evidence>
<protein>
    <recommendedName>
        <fullName evidence="3">Benzoate transporter</fullName>
    </recommendedName>
</protein>
<evidence type="ECO:0008006" key="3">
    <source>
        <dbReference type="Google" id="ProtNLM"/>
    </source>
</evidence>
<dbReference type="AlphaFoldDB" id="A0A4R4S4E8"/>
<dbReference type="OrthoDB" id="9778998at2"/>
<keyword evidence="2" id="KW-1185">Reference proteome</keyword>
<dbReference type="InterPro" id="IPR019198">
    <property type="entry name" value="Beta_propeller_containing"/>
</dbReference>
<accession>A0A4R4S4E8</accession>
<evidence type="ECO:0000313" key="1">
    <source>
        <dbReference type="EMBL" id="TDC56699.1"/>
    </source>
</evidence>
<name>A0A4R4S4E8_9ACTN</name>
<reference evidence="1 2" key="1">
    <citation type="submission" date="2019-02" db="EMBL/GenBank/DDBJ databases">
        <title>Draft genome sequences of novel Actinobacteria.</title>
        <authorList>
            <person name="Sahin N."/>
            <person name="Ay H."/>
            <person name="Saygin H."/>
        </authorList>
    </citation>
    <scope>NUCLEOTIDE SEQUENCE [LARGE SCALE GENOMIC DNA]</scope>
    <source>
        <strain evidence="1 2">KC603</strain>
    </source>
</reference>
<gene>
    <name evidence="1" type="ORF">E1212_01665</name>
</gene>
<dbReference type="PROSITE" id="PS51257">
    <property type="entry name" value="PROKAR_LIPOPROTEIN"/>
    <property type="match status" value="1"/>
</dbReference>